<dbReference type="EMBL" id="CDMZ01000399">
    <property type="protein sequence ID" value="CEM13457.1"/>
    <property type="molecule type" value="Genomic_DNA"/>
</dbReference>
<feature type="region of interest" description="Disordered" evidence="1">
    <location>
        <begin position="35"/>
        <end position="64"/>
    </location>
</feature>
<feature type="region of interest" description="Disordered" evidence="1">
    <location>
        <begin position="171"/>
        <end position="208"/>
    </location>
</feature>
<feature type="compositionally biased region" description="Basic and acidic residues" evidence="1">
    <location>
        <begin position="80"/>
        <end position="103"/>
    </location>
</feature>
<accession>A0A0G4FJN4</accession>
<organism evidence="2">
    <name type="scientific">Chromera velia CCMP2878</name>
    <dbReference type="NCBI Taxonomy" id="1169474"/>
    <lineage>
        <taxon>Eukaryota</taxon>
        <taxon>Sar</taxon>
        <taxon>Alveolata</taxon>
        <taxon>Colpodellida</taxon>
        <taxon>Chromeraceae</taxon>
        <taxon>Chromera</taxon>
    </lineage>
</organism>
<feature type="compositionally biased region" description="Low complexity" evidence="1">
    <location>
        <begin position="54"/>
        <end position="64"/>
    </location>
</feature>
<feature type="region of interest" description="Disordered" evidence="1">
    <location>
        <begin position="80"/>
        <end position="127"/>
    </location>
</feature>
<dbReference type="AlphaFoldDB" id="A0A0G4FJN4"/>
<gene>
    <name evidence="2" type="ORF">Cvel_17220</name>
</gene>
<feature type="compositionally biased region" description="Basic residues" evidence="1">
    <location>
        <begin position="38"/>
        <end position="50"/>
    </location>
</feature>
<sequence length="403" mass="43996">MRRISVPLGGHVSPDTGGRLRVALPSRCPCGAVSQRPVARRRSPLAKQRRGFPSSSASCSQAAVSPMSRLTALHEQWKRERLQETASGGRKETGTDPSERGETAPRFFSTSASDLSRASDESDSFSLEHFERRGLRASPEREPWHLSQSALQKLSAKILFLNMWMDQRRSRNRTRRKSLEGGEEDRDGDRDGALQSASCRSPVEGGVVPADLSAQEERRVLEALTHSARELSVQTPVRFVVLLSQVANTRVNPRRVESAELHGRMLESIFSSVTDGSRRAVGGEGTRSVFESLSTQDRLSLCRTLLSVLSKRHLEEKPPSEAEIAALSAIMDSFVQSLKKERKGEKGGVESSSASSVTSLALLCALAARVESRYVDVEGRSGLGRSIGRSVGGWVGSFVLSTQ</sequence>
<dbReference type="VEuPathDB" id="CryptoDB:Cvel_17220"/>
<reference evidence="2" key="1">
    <citation type="submission" date="2014-11" db="EMBL/GenBank/DDBJ databases">
        <authorList>
            <person name="Otto D Thomas"/>
            <person name="Naeem Raeece"/>
        </authorList>
    </citation>
    <scope>NUCLEOTIDE SEQUENCE</scope>
</reference>
<protein>
    <submittedName>
        <fullName evidence="2">Uncharacterized protein</fullName>
    </submittedName>
</protein>
<evidence type="ECO:0000313" key="2">
    <source>
        <dbReference type="EMBL" id="CEM13457.1"/>
    </source>
</evidence>
<name>A0A0G4FJN4_9ALVE</name>
<proteinExistence type="predicted"/>
<evidence type="ECO:0000256" key="1">
    <source>
        <dbReference type="SAM" id="MobiDB-lite"/>
    </source>
</evidence>